<comment type="caution">
    <text evidence="1">The sequence shown here is derived from an EMBL/GenBank/DDBJ whole genome shotgun (WGS) entry which is preliminary data.</text>
</comment>
<dbReference type="Proteomes" id="UP001590950">
    <property type="component" value="Unassembled WGS sequence"/>
</dbReference>
<name>A0ABR4AR44_9LECA</name>
<organism evidence="1 2">
    <name type="scientific">Stereocaulon virgatum</name>
    <dbReference type="NCBI Taxonomy" id="373712"/>
    <lineage>
        <taxon>Eukaryota</taxon>
        <taxon>Fungi</taxon>
        <taxon>Dikarya</taxon>
        <taxon>Ascomycota</taxon>
        <taxon>Pezizomycotina</taxon>
        <taxon>Lecanoromycetes</taxon>
        <taxon>OSLEUM clade</taxon>
        <taxon>Lecanoromycetidae</taxon>
        <taxon>Lecanorales</taxon>
        <taxon>Lecanorineae</taxon>
        <taxon>Stereocaulaceae</taxon>
        <taxon>Stereocaulon</taxon>
    </lineage>
</organism>
<protein>
    <submittedName>
        <fullName evidence="1">Uncharacterized protein</fullName>
    </submittedName>
</protein>
<proteinExistence type="predicted"/>
<evidence type="ECO:0000313" key="2">
    <source>
        <dbReference type="Proteomes" id="UP001590950"/>
    </source>
</evidence>
<accession>A0ABR4AR44</accession>
<keyword evidence="2" id="KW-1185">Reference proteome</keyword>
<sequence length="99" mass="10766">MHIDLDGVATCMVLESMWQLVANVDSRKLENLFLSPNFTFLRISAPFWCKSAVTATILVTALVDGEGSNALMGAATGSHLILLQRAAKINSYWASQADH</sequence>
<dbReference type="EMBL" id="JBEFKJ010000003">
    <property type="protein sequence ID" value="KAL2047119.1"/>
    <property type="molecule type" value="Genomic_DNA"/>
</dbReference>
<reference evidence="1 2" key="1">
    <citation type="submission" date="2024-09" db="EMBL/GenBank/DDBJ databases">
        <title>Rethinking Asexuality: The Enigmatic Case of Functional Sexual Genes in Lepraria (Stereocaulaceae).</title>
        <authorList>
            <person name="Doellman M."/>
            <person name="Sun Y."/>
            <person name="Barcenas-Pena A."/>
            <person name="Lumbsch H.T."/>
            <person name="Grewe F."/>
        </authorList>
    </citation>
    <scope>NUCLEOTIDE SEQUENCE [LARGE SCALE GENOMIC DNA]</scope>
    <source>
        <strain evidence="1 2">Mercado 3170</strain>
    </source>
</reference>
<evidence type="ECO:0000313" key="1">
    <source>
        <dbReference type="EMBL" id="KAL2047119.1"/>
    </source>
</evidence>
<gene>
    <name evidence="1" type="ORF">N7G274_001138</name>
</gene>